<evidence type="ECO:0000256" key="1">
    <source>
        <dbReference type="SAM" id="MobiDB-lite"/>
    </source>
</evidence>
<proteinExistence type="predicted"/>
<keyword evidence="4" id="KW-1185">Reference proteome</keyword>
<evidence type="ECO:0000313" key="4">
    <source>
        <dbReference type="Proteomes" id="UP000799779"/>
    </source>
</evidence>
<keyword evidence="2" id="KW-0472">Membrane</keyword>
<evidence type="ECO:0000313" key="3">
    <source>
        <dbReference type="EMBL" id="KAF2004724.1"/>
    </source>
</evidence>
<feature type="transmembrane region" description="Helical" evidence="2">
    <location>
        <begin position="12"/>
        <end position="32"/>
    </location>
</feature>
<feature type="region of interest" description="Disordered" evidence="1">
    <location>
        <begin position="101"/>
        <end position="125"/>
    </location>
</feature>
<reference evidence="3" key="1">
    <citation type="journal article" date="2020" name="Stud. Mycol.">
        <title>101 Dothideomycetes genomes: a test case for predicting lifestyles and emergence of pathogens.</title>
        <authorList>
            <person name="Haridas S."/>
            <person name="Albert R."/>
            <person name="Binder M."/>
            <person name="Bloem J."/>
            <person name="Labutti K."/>
            <person name="Salamov A."/>
            <person name="Andreopoulos B."/>
            <person name="Baker S."/>
            <person name="Barry K."/>
            <person name="Bills G."/>
            <person name="Bluhm B."/>
            <person name="Cannon C."/>
            <person name="Castanera R."/>
            <person name="Culley D."/>
            <person name="Daum C."/>
            <person name="Ezra D."/>
            <person name="Gonzalez J."/>
            <person name="Henrissat B."/>
            <person name="Kuo A."/>
            <person name="Liang C."/>
            <person name="Lipzen A."/>
            <person name="Lutzoni F."/>
            <person name="Magnuson J."/>
            <person name="Mondo S."/>
            <person name="Nolan M."/>
            <person name="Ohm R."/>
            <person name="Pangilinan J."/>
            <person name="Park H.-J."/>
            <person name="Ramirez L."/>
            <person name="Alfaro M."/>
            <person name="Sun H."/>
            <person name="Tritt A."/>
            <person name="Yoshinaga Y."/>
            <person name="Zwiers L.-H."/>
            <person name="Turgeon B."/>
            <person name="Goodwin S."/>
            <person name="Spatafora J."/>
            <person name="Crous P."/>
            <person name="Grigoriev I."/>
        </authorList>
    </citation>
    <scope>NUCLEOTIDE SEQUENCE</scope>
    <source>
        <strain evidence="3">CBS 123094</strain>
    </source>
</reference>
<keyword evidence="2" id="KW-0812">Transmembrane</keyword>
<evidence type="ECO:0000256" key="2">
    <source>
        <dbReference type="SAM" id="Phobius"/>
    </source>
</evidence>
<name>A0A6A5WUU0_9PLEO</name>
<organism evidence="3 4">
    <name type="scientific">Amniculicola lignicola CBS 123094</name>
    <dbReference type="NCBI Taxonomy" id="1392246"/>
    <lineage>
        <taxon>Eukaryota</taxon>
        <taxon>Fungi</taxon>
        <taxon>Dikarya</taxon>
        <taxon>Ascomycota</taxon>
        <taxon>Pezizomycotina</taxon>
        <taxon>Dothideomycetes</taxon>
        <taxon>Pleosporomycetidae</taxon>
        <taxon>Pleosporales</taxon>
        <taxon>Amniculicolaceae</taxon>
        <taxon>Amniculicola</taxon>
    </lineage>
</organism>
<keyword evidence="2" id="KW-1133">Transmembrane helix</keyword>
<protein>
    <submittedName>
        <fullName evidence="3">Uncharacterized protein</fullName>
    </submittedName>
</protein>
<gene>
    <name evidence="3" type="ORF">P154DRAFT_586332</name>
</gene>
<dbReference type="AlphaFoldDB" id="A0A6A5WUU0"/>
<dbReference type="Proteomes" id="UP000799779">
    <property type="component" value="Unassembled WGS sequence"/>
</dbReference>
<sequence length="606" mass="66779">MADGWTKTQTIATGISLIGLVAILIASFALVVDRIQLVHKRDENLKSTDDIRWGNNYANYANRITASKEDGGISHKSERWNLYTNKSLIDSCRPLERIAADRTTQTSESVSTDDEDEKSAGLQNRGLGNMRPAWTMFHKPCIETTREELIALALVMGASIKIQDYTESLNVVGAFGLPLYAIPNHGSWTLGLTQGSRIPRHAPTMGSGYTTLMAKHLACGSVPFAQNSGWVKTVFLKKLVLEALKTGGNIKDELGYRGPSLELLRMLPAEKEIDAYYGVADEEDKTRGMGVGLILRPSGKPEGGWDPFGNWPRAVANIAFGGLVPQVHSNVAEAVQFTTWARRKWDDDTVVNELERLVDTLHNRMHDGKTGLQQHKTNADFAKKRKCGKCIFGEHVIERCKARKLIDYVNFTVPWKHSNPRAAAAVFSRYSNLLEHVITLCDFSVQVSAQSIPTHPVSQKTSPSAKSSAVSSAKPLNFADLLFDRTGALLQAVYTVKVQNPQPPNPGHISDYTHTSSLGKTLASIIDKRDLGSRANGANKPLSLEDGAFIVRCVLAAWSWQVHNIQLIELVDEDEEQVAKEGGENQVKERSRIATIDELPPVFVFG</sequence>
<dbReference type="OrthoDB" id="5245206at2759"/>
<accession>A0A6A5WUU0</accession>
<dbReference type="EMBL" id="ML977566">
    <property type="protein sequence ID" value="KAF2004724.1"/>
    <property type="molecule type" value="Genomic_DNA"/>
</dbReference>